<gene>
    <name evidence="2" type="ORF">CLV83_4381</name>
</gene>
<dbReference type="AlphaFoldDB" id="A0A4R1G4Q9"/>
<evidence type="ECO:0000313" key="2">
    <source>
        <dbReference type="EMBL" id="TCK02684.1"/>
    </source>
</evidence>
<feature type="region of interest" description="Disordered" evidence="1">
    <location>
        <begin position="207"/>
        <end position="273"/>
    </location>
</feature>
<dbReference type="EMBL" id="SMFU01000014">
    <property type="protein sequence ID" value="TCK02684.1"/>
    <property type="molecule type" value="Genomic_DNA"/>
</dbReference>
<reference evidence="2 3" key="1">
    <citation type="submission" date="2019-03" db="EMBL/GenBank/DDBJ databases">
        <title>Genomic Encyclopedia of Archaeal and Bacterial Type Strains, Phase II (KMG-II): from individual species to whole genera.</title>
        <authorList>
            <person name="Goeker M."/>
        </authorList>
    </citation>
    <scope>NUCLEOTIDE SEQUENCE [LARGE SCALE GENOMIC DNA]</scope>
    <source>
        <strain evidence="2 3">DSM 27697</strain>
    </source>
</reference>
<dbReference type="OrthoDB" id="6102739at2"/>
<dbReference type="RefSeq" id="WP_132297836.1">
    <property type="nucleotide sequence ID" value="NZ_SMFU01000014.1"/>
</dbReference>
<evidence type="ECO:0000256" key="1">
    <source>
        <dbReference type="SAM" id="MobiDB-lite"/>
    </source>
</evidence>
<organism evidence="2 3">
    <name type="scientific">Marinobacterium mangrovicola</name>
    <dbReference type="NCBI Taxonomy" id="1476959"/>
    <lineage>
        <taxon>Bacteria</taxon>
        <taxon>Pseudomonadati</taxon>
        <taxon>Pseudomonadota</taxon>
        <taxon>Gammaproteobacteria</taxon>
        <taxon>Oceanospirillales</taxon>
        <taxon>Oceanospirillaceae</taxon>
        <taxon>Marinobacterium</taxon>
    </lineage>
</organism>
<keyword evidence="3" id="KW-1185">Reference proteome</keyword>
<proteinExistence type="predicted"/>
<dbReference type="Proteomes" id="UP000294546">
    <property type="component" value="Unassembled WGS sequence"/>
</dbReference>
<dbReference type="InterPro" id="IPR025449">
    <property type="entry name" value="JetB"/>
</dbReference>
<comment type="caution">
    <text evidence="2">The sequence shown here is derived from an EMBL/GenBank/DDBJ whole genome shotgun (WGS) entry which is preliminary data.</text>
</comment>
<dbReference type="Pfam" id="PF13835">
    <property type="entry name" value="DUF4194"/>
    <property type="match status" value="1"/>
</dbReference>
<protein>
    <submittedName>
        <fullName evidence="2">Uncharacterized protein DUF4194</fullName>
    </submittedName>
</protein>
<feature type="compositionally biased region" description="Acidic residues" evidence="1">
    <location>
        <begin position="248"/>
        <end position="265"/>
    </location>
</feature>
<name>A0A4R1G4Q9_9GAMM</name>
<evidence type="ECO:0000313" key="3">
    <source>
        <dbReference type="Proteomes" id="UP000294546"/>
    </source>
</evidence>
<sequence>MLGDLQKVVSRNDQHQADAFIRAANLLLTSQFLYADRPSHRDHYFLVASNVEYFRNLFAAIGWSLIYQPDEAFLGVLPQGEERVMRLRLDESLLLLCLRQQYEAKLEAFEVEDGKAFSSSDELLRLYDNLTGKEIPNETRLKEILSLFTRHGVIERGKPEETDPKNVPIRINPAIRQVVIEDYIGQLEALCDIEGRDEADALIEEETEEHNRRAEDQPPVAEAETQTAADSETVAEAEPASAEAAPAELDEPEADESQVIEEASDEINQGEQR</sequence>
<accession>A0A4R1G4Q9</accession>
<feature type="compositionally biased region" description="Low complexity" evidence="1">
    <location>
        <begin position="236"/>
        <end position="247"/>
    </location>
</feature>